<proteinExistence type="inferred from homology"/>
<dbReference type="InParanoid" id="A0A674HSH2"/>
<reference evidence="7 8" key="1">
    <citation type="journal article" date="2010" name="Nature">
        <title>The genome of a songbird.</title>
        <authorList>
            <person name="Warren W.C."/>
            <person name="Clayton D.F."/>
            <person name="Ellegren H."/>
            <person name="Arnold A.P."/>
            <person name="Hillier L.W."/>
            <person name="Kunstner A."/>
            <person name="Searle S."/>
            <person name="White S."/>
            <person name="Vilella A.J."/>
            <person name="Fairley S."/>
            <person name="Heger A."/>
            <person name="Kong L."/>
            <person name="Ponting C.P."/>
            <person name="Jarvis E.D."/>
            <person name="Mello C.V."/>
            <person name="Minx P."/>
            <person name="Lovell P."/>
            <person name="Velho T.A."/>
            <person name="Ferris M."/>
            <person name="Balakrishnan C.N."/>
            <person name="Sinha S."/>
            <person name="Blatti C."/>
            <person name="London S.E."/>
            <person name="Li Y."/>
            <person name="Lin Y.C."/>
            <person name="George J."/>
            <person name="Sweedler J."/>
            <person name="Southey B."/>
            <person name="Gunaratne P."/>
            <person name="Watson M."/>
            <person name="Nam K."/>
            <person name="Backstrom N."/>
            <person name="Smeds L."/>
            <person name="Nabholz B."/>
            <person name="Itoh Y."/>
            <person name="Whitney O."/>
            <person name="Pfenning A.R."/>
            <person name="Howard J."/>
            <person name="Volker M."/>
            <person name="Skinner B.M."/>
            <person name="Griffin D.K."/>
            <person name="Ye L."/>
            <person name="McLaren W.M."/>
            <person name="Flicek P."/>
            <person name="Quesada V."/>
            <person name="Velasco G."/>
            <person name="Lopez-Otin C."/>
            <person name="Puente X.S."/>
            <person name="Olender T."/>
            <person name="Lancet D."/>
            <person name="Smit A.F."/>
            <person name="Hubley R."/>
            <person name="Konkel M.K."/>
            <person name="Walker J.A."/>
            <person name="Batzer M.A."/>
            <person name="Gu W."/>
            <person name="Pollock D.D."/>
            <person name="Chen L."/>
            <person name="Cheng Z."/>
            <person name="Eichler E.E."/>
            <person name="Stapley J."/>
            <person name="Slate J."/>
            <person name="Ekblom R."/>
            <person name="Birkhead T."/>
            <person name="Burke T."/>
            <person name="Burt D."/>
            <person name="Scharff C."/>
            <person name="Adam I."/>
            <person name="Richard H."/>
            <person name="Sultan M."/>
            <person name="Soldatov A."/>
            <person name="Lehrach H."/>
            <person name="Edwards S.V."/>
            <person name="Yang S.P."/>
            <person name="Li X."/>
            <person name="Graves T."/>
            <person name="Fulton L."/>
            <person name="Nelson J."/>
            <person name="Chinwalla A."/>
            <person name="Hou S."/>
            <person name="Mardis E.R."/>
            <person name="Wilson R.K."/>
        </authorList>
    </citation>
    <scope>NUCLEOTIDE SEQUENCE [LARGE SCALE GENOMIC DNA]</scope>
</reference>
<keyword evidence="4" id="KW-0443">Lipid metabolism</keyword>
<evidence type="ECO:0000256" key="4">
    <source>
        <dbReference type="ARBA" id="ARBA00023098"/>
    </source>
</evidence>
<keyword evidence="5" id="KW-0812">Transmembrane</keyword>
<evidence type="ECO:0000256" key="1">
    <source>
        <dbReference type="ARBA" id="ARBA00007824"/>
    </source>
</evidence>
<comment type="similarity">
    <text evidence="1">Belongs to the H-rev107 family.</text>
</comment>
<keyword evidence="8" id="KW-1185">Reference proteome</keyword>
<name>A0A674HSH2_TAEGU</name>
<dbReference type="Ensembl" id="ENSTGUT00000037290.1">
    <property type="protein sequence ID" value="ENSTGUP00000037261.1"/>
    <property type="gene ID" value="ENSTGUG00000009212.2"/>
</dbReference>
<dbReference type="PANTHER" id="PTHR13943">
    <property type="entry name" value="HRAS-LIKE SUPPRESSOR - RELATED"/>
    <property type="match status" value="1"/>
</dbReference>
<dbReference type="GO" id="GO:0070292">
    <property type="term" value="P:N-acylphosphatidylethanolamine metabolic process"/>
    <property type="evidence" value="ECO:0007669"/>
    <property type="project" value="TreeGrafter"/>
</dbReference>
<evidence type="ECO:0000256" key="2">
    <source>
        <dbReference type="ARBA" id="ARBA00022679"/>
    </source>
</evidence>
<dbReference type="InterPro" id="IPR007053">
    <property type="entry name" value="LRAT_dom"/>
</dbReference>
<evidence type="ECO:0000313" key="7">
    <source>
        <dbReference type="Ensembl" id="ENSTGUP00000037261.1"/>
    </source>
</evidence>
<dbReference type="Pfam" id="PF04970">
    <property type="entry name" value="LRAT"/>
    <property type="match status" value="3"/>
</dbReference>
<feature type="domain" description="LRAT" evidence="6">
    <location>
        <begin position="287"/>
        <end position="403"/>
    </location>
</feature>
<evidence type="ECO:0000256" key="5">
    <source>
        <dbReference type="SAM" id="Phobius"/>
    </source>
</evidence>
<reference evidence="7" key="2">
    <citation type="submission" date="2025-08" db="UniProtKB">
        <authorList>
            <consortium name="Ensembl"/>
        </authorList>
    </citation>
    <scope>IDENTIFICATION</scope>
</reference>
<evidence type="ECO:0000259" key="6">
    <source>
        <dbReference type="PROSITE" id="PS51934"/>
    </source>
</evidence>
<dbReference type="Gene3D" id="3.90.1720.10">
    <property type="entry name" value="endopeptidase domain like (from Nostoc punctiforme)"/>
    <property type="match status" value="3"/>
</dbReference>
<gene>
    <name evidence="7" type="primary">LOC100232623</name>
</gene>
<evidence type="ECO:0000313" key="8">
    <source>
        <dbReference type="Proteomes" id="UP000007754"/>
    </source>
</evidence>
<feature type="domain" description="LRAT" evidence="6">
    <location>
        <begin position="149"/>
        <end position="265"/>
    </location>
</feature>
<organism evidence="7 8">
    <name type="scientific">Taeniopygia guttata</name>
    <name type="common">Zebra finch</name>
    <name type="synonym">Poephila guttata</name>
    <dbReference type="NCBI Taxonomy" id="59729"/>
    <lineage>
        <taxon>Eukaryota</taxon>
        <taxon>Metazoa</taxon>
        <taxon>Chordata</taxon>
        <taxon>Craniata</taxon>
        <taxon>Vertebrata</taxon>
        <taxon>Euteleostomi</taxon>
        <taxon>Archelosauria</taxon>
        <taxon>Archosauria</taxon>
        <taxon>Dinosauria</taxon>
        <taxon>Saurischia</taxon>
        <taxon>Theropoda</taxon>
        <taxon>Coelurosauria</taxon>
        <taxon>Aves</taxon>
        <taxon>Neognathae</taxon>
        <taxon>Neoaves</taxon>
        <taxon>Telluraves</taxon>
        <taxon>Australaves</taxon>
        <taxon>Passeriformes</taxon>
        <taxon>Passeroidea</taxon>
        <taxon>Estrildidae</taxon>
        <taxon>Estrildinae</taxon>
        <taxon>Taeniopygia</taxon>
    </lineage>
</organism>
<feature type="transmembrane region" description="Helical" evidence="5">
    <location>
        <begin position="414"/>
        <end position="433"/>
    </location>
</feature>
<dbReference type="GeneTree" id="ENSGT00940000156634"/>
<dbReference type="GO" id="GO:0005737">
    <property type="term" value="C:cytoplasm"/>
    <property type="evidence" value="ECO:0007669"/>
    <property type="project" value="TreeGrafter"/>
</dbReference>
<dbReference type="Proteomes" id="UP000007754">
    <property type="component" value="Chromosome 9"/>
</dbReference>
<dbReference type="GO" id="GO:0008970">
    <property type="term" value="F:phospholipase A1 activity"/>
    <property type="evidence" value="ECO:0007669"/>
    <property type="project" value="TreeGrafter"/>
</dbReference>
<dbReference type="InterPro" id="IPR051496">
    <property type="entry name" value="H-rev107_PLA/AT"/>
</dbReference>
<reference evidence="7" key="3">
    <citation type="submission" date="2025-09" db="UniProtKB">
        <authorList>
            <consortium name="Ensembl"/>
        </authorList>
    </citation>
    <scope>IDENTIFICATION</scope>
</reference>
<dbReference type="PROSITE" id="PS51934">
    <property type="entry name" value="LRAT"/>
    <property type="match status" value="3"/>
</dbReference>
<feature type="domain" description="LRAT" evidence="6">
    <location>
        <begin position="13"/>
        <end position="128"/>
    </location>
</feature>
<keyword evidence="5" id="KW-1133">Transmembrane helix</keyword>
<evidence type="ECO:0000256" key="3">
    <source>
        <dbReference type="ARBA" id="ARBA00022801"/>
    </source>
</evidence>
<keyword evidence="3" id="KW-0378">Hydrolase</keyword>
<keyword evidence="2" id="KW-0808">Transferase</keyword>
<accession>A0A674HSH2</accession>
<keyword evidence="5" id="KW-0472">Membrane</keyword>
<feature type="transmembrane region" description="Helical" evidence="5">
    <location>
        <begin position="439"/>
        <end position="461"/>
    </location>
</feature>
<dbReference type="GO" id="GO:0004623">
    <property type="term" value="F:phospholipase A2 activity"/>
    <property type="evidence" value="ECO:0007669"/>
    <property type="project" value="TreeGrafter"/>
</dbReference>
<dbReference type="OrthoDB" id="421951at2759"/>
<dbReference type="GO" id="GO:0016410">
    <property type="term" value="F:N-acyltransferase activity"/>
    <property type="evidence" value="ECO:0007669"/>
    <property type="project" value="TreeGrafter"/>
</dbReference>
<dbReference type="AlphaFoldDB" id="A0A674HSH2"/>
<sequence>MGHNNCKPQPGDLIEIDRQRHQHWALYLGDGYVINLTPVGKQDLELGVHNMPIFIRKVKKQRLKEVVQKNKWRVNNESDRYHTPLPVEEIIQCAEHYIDQELTYHEFGSNCEHFVKKLRCGGKLGAFVAGKLHILDVTEDEKYPSPGDLIEIKRGLYAQWALYVGDGYVIHVTAIDEEAPFLSASSESMHTGKAGVMKELLEKAAVNGDWAVNNNYDRYRAPLPVEEIIWRAEGCVGKELPCDVLSRGSEDFVTQLRYGGQLKAFVHGEMYILNMTENKNYPNPGDLIEIERPAYQHWALYLGKEYVIHVTDTDEGASSLSASSRTILSRKAMAKKQLLKDVVGNDKWHVNNKYDCHRIPFPMEEIIRRAQRQINKEVPYRLFLKNCEHFVTMLRYGEGVSDQGKKALQNLNSISSAVSAGIGAASFIAVAGIPVVGLPLMACVPFVAAGGGGLLASIGFASSNIAHSLTSAKFEKAGKDILEQSCC</sequence>
<dbReference type="PANTHER" id="PTHR13943:SF37">
    <property type="entry name" value="PHOSPHOLIPASE A AND ACYLTRANSFERASE 1"/>
    <property type="match status" value="1"/>
</dbReference>
<protein>
    <recommendedName>
        <fullName evidence="6">LRAT domain-containing protein</fullName>
    </recommendedName>
</protein>